<keyword evidence="3" id="KW-1185">Reference proteome</keyword>
<dbReference type="Gene3D" id="1.20.58.80">
    <property type="entry name" value="Phosphotransferase system, lactose/cellobiose-type IIA subunit"/>
    <property type="match status" value="1"/>
</dbReference>
<gene>
    <name evidence="2" type="ORF">BCR43DRAFT_563970</name>
</gene>
<feature type="compositionally biased region" description="Low complexity" evidence="1">
    <location>
        <begin position="37"/>
        <end position="65"/>
    </location>
</feature>
<organism evidence="2 3">
    <name type="scientific">Syncephalastrum racemosum</name>
    <name type="common">Filamentous fungus</name>
    <dbReference type="NCBI Taxonomy" id="13706"/>
    <lineage>
        <taxon>Eukaryota</taxon>
        <taxon>Fungi</taxon>
        <taxon>Fungi incertae sedis</taxon>
        <taxon>Mucoromycota</taxon>
        <taxon>Mucoromycotina</taxon>
        <taxon>Mucoromycetes</taxon>
        <taxon>Mucorales</taxon>
        <taxon>Syncephalastraceae</taxon>
        <taxon>Syncephalastrum</taxon>
    </lineage>
</organism>
<evidence type="ECO:0000313" key="3">
    <source>
        <dbReference type="Proteomes" id="UP000242180"/>
    </source>
</evidence>
<feature type="region of interest" description="Disordered" evidence="1">
    <location>
        <begin position="21"/>
        <end position="86"/>
    </location>
</feature>
<evidence type="ECO:0008006" key="4">
    <source>
        <dbReference type="Google" id="ProtNLM"/>
    </source>
</evidence>
<name>A0A1X2HD65_SYNRA</name>
<protein>
    <recommendedName>
        <fullName evidence="4">MIT domain-containing protein</fullName>
    </recommendedName>
</protein>
<evidence type="ECO:0000313" key="2">
    <source>
        <dbReference type="EMBL" id="ORY96728.1"/>
    </source>
</evidence>
<feature type="compositionally biased region" description="Low complexity" evidence="1">
    <location>
        <begin position="72"/>
        <end position="86"/>
    </location>
</feature>
<dbReference type="EMBL" id="MCGN01000005">
    <property type="protein sequence ID" value="ORY96728.1"/>
    <property type="molecule type" value="Genomic_DNA"/>
</dbReference>
<accession>A0A1X2HD65</accession>
<dbReference type="Proteomes" id="UP000242180">
    <property type="component" value="Unassembled WGS sequence"/>
</dbReference>
<dbReference type="STRING" id="13706.A0A1X2HD65"/>
<feature type="region of interest" description="Disordered" evidence="1">
    <location>
        <begin position="226"/>
        <end position="253"/>
    </location>
</feature>
<dbReference type="OrthoDB" id="2414723at2759"/>
<reference evidence="2 3" key="1">
    <citation type="submission" date="2016-07" db="EMBL/GenBank/DDBJ databases">
        <title>Pervasive Adenine N6-methylation of Active Genes in Fungi.</title>
        <authorList>
            <consortium name="DOE Joint Genome Institute"/>
            <person name="Mondo S.J."/>
            <person name="Dannebaum R.O."/>
            <person name="Kuo R.C."/>
            <person name="Labutti K."/>
            <person name="Haridas S."/>
            <person name="Kuo A."/>
            <person name="Salamov A."/>
            <person name="Ahrendt S.R."/>
            <person name="Lipzen A."/>
            <person name="Sullivan W."/>
            <person name="Andreopoulos W.B."/>
            <person name="Clum A."/>
            <person name="Lindquist E."/>
            <person name="Daum C."/>
            <person name="Ramamoorthy G.K."/>
            <person name="Gryganskyi A."/>
            <person name="Culley D."/>
            <person name="Magnuson J.K."/>
            <person name="James T.Y."/>
            <person name="O'Malley M.A."/>
            <person name="Stajich J.E."/>
            <person name="Spatafora J.W."/>
            <person name="Visel A."/>
            <person name="Grigoriev I.V."/>
        </authorList>
    </citation>
    <scope>NUCLEOTIDE SEQUENCE [LARGE SCALE GENOMIC DNA]</scope>
    <source>
        <strain evidence="2 3">NRRL 2496</strain>
    </source>
</reference>
<dbReference type="AlphaFoldDB" id="A0A1X2HD65"/>
<comment type="caution">
    <text evidence="2">The sequence shown here is derived from an EMBL/GenBank/DDBJ whole genome shotgun (WGS) entry which is preliminary data.</text>
</comment>
<dbReference type="OMA" id="ERVGIIH"/>
<dbReference type="SUPFAM" id="SSF116846">
    <property type="entry name" value="MIT domain"/>
    <property type="match status" value="1"/>
</dbReference>
<sequence length="409" mass="45677">MASFVSSFLHHTANKIEDMPLFTSRSNKKKVAASEVQQQQQQHQQQQHHYPYPFHHNSSSSSVISVPPPPYYDCSSPTPSPSTSWTSQMSALADKIRDEPLTAAGTGSKPVSSLDRKSISQGLKLVSIAADEYEEGNDEVALDIYLTGLDKILMALPNKADPKTKLALREKLLSVEERVGILNWAIRNRETDASTDSDNQSTNSTKSLQKYLMTRIGHTLSSLSSTVEARYTPPKRRPSQPHQHAYQKRVSPASAAEDPIYRFKQLGQFIIQGTVTLAVIIKQSPLPDIVSFLFGYFIQLLLWVDSQYHIMQRVQDCGIECVKLLLQADEEYRLHEFISEAVYMFIAAFLKATVAYKETPGFNARQTFAPQIQVDAAVDEQAALPEAIPAAALPQPLPPSRFAWAWSRS</sequence>
<evidence type="ECO:0000256" key="1">
    <source>
        <dbReference type="SAM" id="MobiDB-lite"/>
    </source>
</evidence>
<proteinExistence type="predicted"/>
<dbReference type="InParanoid" id="A0A1X2HD65"/>
<dbReference type="InterPro" id="IPR036181">
    <property type="entry name" value="MIT_dom_sf"/>
</dbReference>